<accession>A0AAJ2VUH0</accession>
<dbReference type="Pfam" id="PF02706">
    <property type="entry name" value="Wzz"/>
    <property type="match status" value="1"/>
</dbReference>
<sequence length="360" mass="40230">MSAPEIIPTSMPYPTLPNKELDLLLLLEHLLKAKKRIMTITLVFAVTGLMMVCLMPQKWTSQAIVTAPEPAQLAPLHPVLATMQALGVDVKKTPADVFNYFIKEYSSRSLFQNWVMTSPSVLKGLVDENTDAEQMQKAIVKMAENLKVQNNLDTKHPDNTPYQSWTLSYTGKDPEKAQQLLNDYTQFAIIRVRTELLDTLKHQLSFKINVEKEKLALAIDDLNNQRDTKIQRLKYALKIADAAGIKKPVYGEGLSAKDDPDYSITLGADGLAAKLNVEKSLSDVATINPDLRNREYKIAQLTRLTIPNAQFMPFKYQLSPSLPVKHDGPGKLLIVLMMSAIGFMLANASVLLRQALQARN</sequence>
<dbReference type="GO" id="GO:0004713">
    <property type="term" value="F:protein tyrosine kinase activity"/>
    <property type="evidence" value="ECO:0007669"/>
    <property type="project" value="TreeGrafter"/>
</dbReference>
<keyword evidence="5 6" id="KW-0472">Membrane</keyword>
<keyword evidence="3 6" id="KW-0812">Transmembrane</keyword>
<dbReference type="InterPro" id="IPR003856">
    <property type="entry name" value="LPS_length_determ_N"/>
</dbReference>
<name>A0AAJ2VUH0_9ENTR</name>
<reference evidence="8 10" key="1">
    <citation type="submission" date="2023-11" db="EMBL/GenBank/DDBJ databases">
        <title>Scandinavium wanjuensis sp. nov., isolated from lettuce South Korea.</title>
        <authorList>
            <person name="Park J."/>
            <person name="Park S."/>
            <person name="Oh K.K."/>
            <person name="Cho G.S."/>
            <person name="Franz C.M.A.P."/>
        </authorList>
    </citation>
    <scope>NUCLEOTIDE SEQUENCE</scope>
    <source>
        <strain evidence="8">V105_12</strain>
        <strain evidence="9 10">V105_6</strain>
    </source>
</reference>
<dbReference type="PANTHER" id="PTHR32309:SF13">
    <property type="entry name" value="FERRIC ENTEROBACTIN TRANSPORT PROTEIN FEPE"/>
    <property type="match status" value="1"/>
</dbReference>
<evidence type="ECO:0000256" key="4">
    <source>
        <dbReference type="ARBA" id="ARBA00022989"/>
    </source>
</evidence>
<evidence type="ECO:0000259" key="7">
    <source>
        <dbReference type="Pfam" id="PF02706"/>
    </source>
</evidence>
<organism evidence="8 11">
    <name type="scientific">Scandinavium lactucae</name>
    <dbReference type="NCBI Taxonomy" id="3095028"/>
    <lineage>
        <taxon>Bacteria</taxon>
        <taxon>Pseudomonadati</taxon>
        <taxon>Pseudomonadota</taxon>
        <taxon>Gammaproteobacteria</taxon>
        <taxon>Enterobacterales</taxon>
        <taxon>Enterobacteriaceae</taxon>
        <taxon>Scandinavium</taxon>
    </lineage>
</organism>
<comment type="caution">
    <text evidence="8">The sequence shown here is derived from an EMBL/GenBank/DDBJ whole genome shotgun (WGS) entry which is preliminary data.</text>
</comment>
<evidence type="ECO:0000313" key="8">
    <source>
        <dbReference type="EMBL" id="MDX6031963.1"/>
    </source>
</evidence>
<dbReference type="NCBIfam" id="NF007699">
    <property type="entry name" value="PRK10381.1"/>
    <property type="match status" value="1"/>
</dbReference>
<dbReference type="EMBL" id="JAWXRD010000005">
    <property type="protein sequence ID" value="MDX6039839.1"/>
    <property type="molecule type" value="Genomic_DNA"/>
</dbReference>
<evidence type="ECO:0000256" key="5">
    <source>
        <dbReference type="ARBA" id="ARBA00023136"/>
    </source>
</evidence>
<evidence type="ECO:0000256" key="1">
    <source>
        <dbReference type="ARBA" id="ARBA00004651"/>
    </source>
</evidence>
<dbReference type="SUPFAM" id="SSF160355">
    <property type="entry name" value="Bacterial polysaccharide co-polymerase-like"/>
    <property type="match status" value="1"/>
</dbReference>
<keyword evidence="4 6" id="KW-1133">Transmembrane helix</keyword>
<dbReference type="InterPro" id="IPR050445">
    <property type="entry name" value="Bact_polysacc_biosynth/exp"/>
</dbReference>
<gene>
    <name evidence="8" type="primary">wzz(fepE)</name>
    <name evidence="9" type="ORF">SIK69_06455</name>
    <name evidence="8" type="ORF">SIL20_10630</name>
</gene>
<evidence type="ECO:0000313" key="10">
    <source>
        <dbReference type="Proteomes" id="UP001275664"/>
    </source>
</evidence>
<keyword evidence="2" id="KW-1003">Cell membrane</keyword>
<proteinExistence type="predicted"/>
<dbReference type="PANTHER" id="PTHR32309">
    <property type="entry name" value="TYROSINE-PROTEIN KINASE"/>
    <property type="match status" value="1"/>
</dbReference>
<feature type="domain" description="Polysaccharide chain length determinant N-terminal" evidence="7">
    <location>
        <begin position="20"/>
        <end position="85"/>
    </location>
</feature>
<protein>
    <submittedName>
        <fullName evidence="8">LPS O-antigen length regulator Wzz(FepE)</fullName>
    </submittedName>
</protein>
<dbReference type="Proteomes" id="UP001275664">
    <property type="component" value="Unassembled WGS sequence"/>
</dbReference>
<dbReference type="GO" id="GO:0005886">
    <property type="term" value="C:plasma membrane"/>
    <property type="evidence" value="ECO:0007669"/>
    <property type="project" value="UniProtKB-SubCell"/>
</dbReference>
<comment type="subcellular location">
    <subcellularLocation>
        <location evidence="1">Cell membrane</location>
        <topology evidence="1">Multi-pass membrane protein</topology>
    </subcellularLocation>
</comment>
<dbReference type="AlphaFoldDB" id="A0AAJ2VUH0"/>
<evidence type="ECO:0000313" key="11">
    <source>
        <dbReference type="Proteomes" id="UP001282336"/>
    </source>
</evidence>
<dbReference type="RefSeq" id="WP_319628497.1">
    <property type="nucleotide sequence ID" value="NZ_JAWXRB010000032.1"/>
</dbReference>
<dbReference type="Gene3D" id="3.30.1890.10">
    <property type="entry name" value="FepE-like"/>
    <property type="match status" value="1"/>
</dbReference>
<dbReference type="Proteomes" id="UP001282336">
    <property type="component" value="Unassembled WGS sequence"/>
</dbReference>
<evidence type="ECO:0000256" key="6">
    <source>
        <dbReference type="SAM" id="Phobius"/>
    </source>
</evidence>
<evidence type="ECO:0000256" key="2">
    <source>
        <dbReference type="ARBA" id="ARBA00022475"/>
    </source>
</evidence>
<evidence type="ECO:0000256" key="3">
    <source>
        <dbReference type="ARBA" id="ARBA00022692"/>
    </source>
</evidence>
<feature type="transmembrane region" description="Helical" evidence="6">
    <location>
        <begin position="332"/>
        <end position="352"/>
    </location>
</feature>
<dbReference type="EMBL" id="JAWXRC010000025">
    <property type="protein sequence ID" value="MDX6031963.1"/>
    <property type="molecule type" value="Genomic_DNA"/>
</dbReference>
<keyword evidence="10" id="KW-1185">Reference proteome</keyword>
<evidence type="ECO:0000313" key="9">
    <source>
        <dbReference type="EMBL" id="MDX6039839.1"/>
    </source>
</evidence>